<sequence length="611" mass="67646">MSGNTPFESPRWMRDLVRFLPLKSQFVLSGNIRDLQASEVAPGTVTALSFNQTLCDTLLAAGYAHVLTWDPVTGMRAIGKPDSDPAAGQTLLKELGLTPVDGAAPAGPDLLAATVQRLVNRAGPPIALVIDFASRLVVRNDSLSAAEHQLFTQALVHSHQARSRPLPELRKPFFNTLLWLVEKEGDLPDWLLVDNPRLRHIPVSRPDQLTRRALAPALLKSLAGSQEASEDSTCEAVDAFVQNTEGLLLLDLSAIAQLARVEGVAMEQIADAVRRYKIGVTEDPWLRIDRQQIRQADERVHQRVKGQDHAVTHMLDIVKRAMTGVGASRKGNRPRGVAFLAGPTGVGKTELAKTITSLLFGDESAYIRFDMSEFSAEHADQRLIGAPPGYVGYDVGGELTNAIREKPFSVVLFDEIEKAHPRILDKFLQILDDGVLTSGRGDRVYFSEALIVFTSNLGIYRQGDNGERVANVLPGEPFEQMQEKVHSEIDRYFKLVLNRPEILNRIGENIIVFDFIREDVAIQIFEQMVDTTFKDLQQQQALFVELSPQARQGLRTLCLHDLSNGGRGIRNQLEARLLNPLSRALFDQDAQPGERFSITALDAGGLLMERR</sequence>
<dbReference type="SUPFAM" id="SSF52540">
    <property type="entry name" value="P-loop containing nucleoside triphosphate hydrolases"/>
    <property type="match status" value="1"/>
</dbReference>
<evidence type="ECO:0000259" key="4">
    <source>
        <dbReference type="SMART" id="SM00382"/>
    </source>
</evidence>
<keyword evidence="7" id="KW-1185">Reference proteome</keyword>
<dbReference type="PANTHER" id="PTHR11638">
    <property type="entry name" value="ATP-DEPENDENT CLP PROTEASE"/>
    <property type="match status" value="1"/>
</dbReference>
<dbReference type="InterPro" id="IPR003959">
    <property type="entry name" value="ATPase_AAA_core"/>
</dbReference>
<accession>A0ABX8MWB5</accession>
<keyword evidence="3" id="KW-0143">Chaperone</keyword>
<dbReference type="Pfam" id="PF10431">
    <property type="entry name" value="ClpB_D2-small"/>
    <property type="match status" value="1"/>
</dbReference>
<evidence type="ECO:0000256" key="1">
    <source>
        <dbReference type="ARBA" id="ARBA00022741"/>
    </source>
</evidence>
<dbReference type="Pfam" id="PF07724">
    <property type="entry name" value="AAA_2"/>
    <property type="match status" value="1"/>
</dbReference>
<evidence type="ECO:0000313" key="7">
    <source>
        <dbReference type="Proteomes" id="UP000693952"/>
    </source>
</evidence>
<feature type="domain" description="AAA+ ATPase" evidence="4">
    <location>
        <begin position="334"/>
        <end position="479"/>
    </location>
</feature>
<keyword evidence="2" id="KW-0067">ATP-binding</keyword>
<evidence type="ECO:0000259" key="5">
    <source>
        <dbReference type="SMART" id="SM01086"/>
    </source>
</evidence>
<dbReference type="SMART" id="SM00382">
    <property type="entry name" value="AAA"/>
    <property type="match status" value="1"/>
</dbReference>
<dbReference type="InterPro" id="IPR019489">
    <property type="entry name" value="Clp_ATPase_C"/>
</dbReference>
<dbReference type="EMBL" id="CP077074">
    <property type="protein sequence ID" value="QXH43529.1"/>
    <property type="molecule type" value="Genomic_DNA"/>
</dbReference>
<name>A0ABX8MWB5_9PSED</name>
<dbReference type="PANTHER" id="PTHR11638:SF18">
    <property type="entry name" value="HEAT SHOCK PROTEIN 104"/>
    <property type="match status" value="1"/>
</dbReference>
<proteinExistence type="predicted"/>
<dbReference type="CDD" id="cd19499">
    <property type="entry name" value="RecA-like_ClpB_Hsp104-like"/>
    <property type="match status" value="1"/>
</dbReference>
<keyword evidence="1" id="KW-0547">Nucleotide-binding</keyword>
<organism evidence="6 7">
    <name type="scientific">Pseudomonas sessilinigenes</name>
    <dbReference type="NCBI Taxonomy" id="658629"/>
    <lineage>
        <taxon>Bacteria</taxon>
        <taxon>Pseudomonadati</taxon>
        <taxon>Pseudomonadota</taxon>
        <taxon>Gammaproteobacteria</taxon>
        <taxon>Pseudomonadales</taxon>
        <taxon>Pseudomonadaceae</taxon>
        <taxon>Pseudomonas</taxon>
    </lineage>
</organism>
<dbReference type="Proteomes" id="UP000693952">
    <property type="component" value="Chromosome"/>
</dbReference>
<evidence type="ECO:0000313" key="6">
    <source>
        <dbReference type="EMBL" id="QXH43529.1"/>
    </source>
</evidence>
<dbReference type="PRINTS" id="PR00300">
    <property type="entry name" value="CLPPROTEASEA"/>
</dbReference>
<gene>
    <name evidence="6" type="ORF">KSS89_15290</name>
</gene>
<dbReference type="InterPro" id="IPR003593">
    <property type="entry name" value="AAA+_ATPase"/>
</dbReference>
<feature type="domain" description="Clp ATPase C-terminal" evidence="5">
    <location>
        <begin position="516"/>
        <end position="608"/>
    </location>
</feature>
<dbReference type="Gene3D" id="3.40.50.300">
    <property type="entry name" value="P-loop containing nucleotide triphosphate hydrolases"/>
    <property type="match status" value="1"/>
</dbReference>
<evidence type="ECO:0000256" key="2">
    <source>
        <dbReference type="ARBA" id="ARBA00022840"/>
    </source>
</evidence>
<protein>
    <submittedName>
        <fullName evidence="6">AAA family ATPase</fullName>
    </submittedName>
</protein>
<dbReference type="InterPro" id="IPR050130">
    <property type="entry name" value="ClpA_ClpB"/>
</dbReference>
<evidence type="ECO:0000256" key="3">
    <source>
        <dbReference type="ARBA" id="ARBA00023186"/>
    </source>
</evidence>
<dbReference type="InterPro" id="IPR001270">
    <property type="entry name" value="ClpA/B"/>
</dbReference>
<dbReference type="InterPro" id="IPR027417">
    <property type="entry name" value="P-loop_NTPase"/>
</dbReference>
<reference evidence="6" key="1">
    <citation type="submission" date="2021-06" db="EMBL/GenBank/DDBJ databases">
        <title>Updating the genus Pseudomonas: Description of 43 new species and partition of the Pseudomonas putida group.</title>
        <authorList>
            <person name="Girard L."/>
            <person name="Lood C."/>
            <person name="Vandamme P."/>
            <person name="Rokni-Zadeh H."/>
            <person name="van Noort V."/>
            <person name="Hofte M."/>
            <person name="Lavigne R."/>
            <person name="De Mot R."/>
        </authorList>
    </citation>
    <scope>NUCLEOTIDE SEQUENCE</scope>
    <source>
        <strain evidence="6">CMR12a</strain>
    </source>
</reference>
<dbReference type="SMART" id="SM01086">
    <property type="entry name" value="ClpB_D2-small"/>
    <property type="match status" value="1"/>
</dbReference>